<evidence type="ECO:0000259" key="9">
    <source>
        <dbReference type="SMART" id="SM00451"/>
    </source>
</evidence>
<keyword evidence="3" id="KW-0677">Repeat</keyword>
<dbReference type="GO" id="GO:0005634">
    <property type="term" value="C:nucleus"/>
    <property type="evidence" value="ECO:0007669"/>
    <property type="project" value="UniProtKB-SubCell"/>
</dbReference>
<dbReference type="GO" id="GO:0003676">
    <property type="term" value="F:nucleic acid binding"/>
    <property type="evidence" value="ECO:0007669"/>
    <property type="project" value="InterPro"/>
</dbReference>
<comment type="subcellular location">
    <subcellularLocation>
        <location evidence="1">Nucleus</location>
    </subcellularLocation>
</comment>
<evidence type="ECO:0000259" key="8">
    <source>
        <dbReference type="SMART" id="SM00355"/>
    </source>
</evidence>
<evidence type="ECO:0000256" key="7">
    <source>
        <dbReference type="SAM" id="MobiDB-lite"/>
    </source>
</evidence>
<feature type="domain" description="U1-type" evidence="9">
    <location>
        <begin position="385"/>
        <end position="419"/>
    </location>
</feature>
<dbReference type="Gene3D" id="3.30.160.60">
    <property type="entry name" value="Classic Zinc Finger"/>
    <property type="match status" value="4"/>
</dbReference>
<name>A0A6J1C500_MOMCH</name>
<evidence type="ECO:0000256" key="5">
    <source>
        <dbReference type="ARBA" id="ARBA00022833"/>
    </source>
</evidence>
<organism evidence="10 11">
    <name type="scientific">Momordica charantia</name>
    <name type="common">Bitter gourd</name>
    <name type="synonym">Balsam pear</name>
    <dbReference type="NCBI Taxonomy" id="3673"/>
    <lineage>
        <taxon>Eukaryota</taxon>
        <taxon>Viridiplantae</taxon>
        <taxon>Streptophyta</taxon>
        <taxon>Embryophyta</taxon>
        <taxon>Tracheophyta</taxon>
        <taxon>Spermatophyta</taxon>
        <taxon>Magnoliopsida</taxon>
        <taxon>eudicotyledons</taxon>
        <taxon>Gunneridae</taxon>
        <taxon>Pentapetalae</taxon>
        <taxon>rosids</taxon>
        <taxon>fabids</taxon>
        <taxon>Cucurbitales</taxon>
        <taxon>Cucurbitaceae</taxon>
        <taxon>Momordiceae</taxon>
        <taxon>Momordica</taxon>
    </lineage>
</organism>
<evidence type="ECO:0000256" key="3">
    <source>
        <dbReference type="ARBA" id="ARBA00022737"/>
    </source>
</evidence>
<dbReference type="GO" id="GO:0008270">
    <property type="term" value="F:zinc ion binding"/>
    <property type="evidence" value="ECO:0007669"/>
    <property type="project" value="UniProtKB-KW"/>
</dbReference>
<evidence type="ECO:0000256" key="4">
    <source>
        <dbReference type="ARBA" id="ARBA00022771"/>
    </source>
</evidence>
<protein>
    <submittedName>
        <fullName evidence="11">Zinc finger protein 346-like</fullName>
    </submittedName>
</protein>
<feature type="domain" description="U1-type" evidence="9">
    <location>
        <begin position="134"/>
        <end position="168"/>
    </location>
</feature>
<keyword evidence="5" id="KW-0862">Zinc</keyword>
<dbReference type="InterPro" id="IPR051868">
    <property type="entry name" value="ZN346_ZMAT4"/>
</dbReference>
<feature type="compositionally biased region" description="Polar residues" evidence="7">
    <location>
        <begin position="347"/>
        <end position="366"/>
    </location>
</feature>
<dbReference type="PANTHER" id="PTHR46144">
    <property type="entry name" value="ZINC FINGER PROTEIN 385B-LIKE"/>
    <property type="match status" value="1"/>
</dbReference>
<feature type="compositionally biased region" description="Low complexity" evidence="7">
    <location>
        <begin position="325"/>
        <end position="338"/>
    </location>
</feature>
<keyword evidence="10" id="KW-1185">Reference proteome</keyword>
<feature type="domain" description="C2H2-type" evidence="8">
    <location>
        <begin position="227"/>
        <end position="251"/>
    </location>
</feature>
<dbReference type="SMART" id="SM00355">
    <property type="entry name" value="ZnF_C2H2"/>
    <property type="match status" value="4"/>
</dbReference>
<dbReference type="SMART" id="SM00451">
    <property type="entry name" value="ZnF_U1"/>
    <property type="match status" value="4"/>
</dbReference>
<proteinExistence type="predicted"/>
<keyword evidence="2" id="KW-0479">Metal-binding</keyword>
<feature type="domain" description="C2H2-type" evidence="8">
    <location>
        <begin position="388"/>
        <end position="412"/>
    </location>
</feature>
<evidence type="ECO:0000313" key="11">
    <source>
        <dbReference type="RefSeq" id="XP_022135503.1"/>
    </source>
</evidence>
<dbReference type="AlphaFoldDB" id="A0A6J1C500"/>
<feature type="region of interest" description="Disordered" evidence="7">
    <location>
        <begin position="318"/>
        <end position="374"/>
    </location>
</feature>
<sequence length="437" mass="46928">MFHPQQPPPPSSSYFPPQPHIVNAIPSAFPPFPQPVLPPEPALHPPGTDPYSNSALLPSTYVGLEGQPQYYAAPVAASHNWVVPQPEPLGYAFSSLHENQVPSTSSNALLSGHWATQSLEHKATRMKHVKTKFTQPVRCEVCKIDCNSKDVFDKHVIGKKHKKNLEVQNSALTVSTSSDSNINMLNQMGKVSGQVVQGTPDVPAASKDLETKKRKLVDCSTKSDSSRVCAVCNVVCNSQEVFDKHLSGKKHAAQAGLISQNPFVAAMRSAYDGSLKKKPKKSKVVQSAWCEVCKISCNSNEIYVKHLSGKKHLKNAEKVEKGKSDAAASHAPPSATDPIIGPVENPAANNPSNDDTQKTQKSSAQTPGDLETKKRKIVESGTAADSVKTCTICNVVCNSETVFNSHLAGQRHAAMVKKQAVSGMSMVGPPLVTALPN</sequence>
<reference evidence="11" key="1">
    <citation type="submission" date="2025-08" db="UniProtKB">
        <authorList>
            <consortium name="RefSeq"/>
        </authorList>
    </citation>
    <scope>IDENTIFICATION</scope>
    <source>
        <strain evidence="11">OHB3-1</strain>
    </source>
</reference>
<gene>
    <name evidence="11" type="primary">LOC111007443</name>
</gene>
<evidence type="ECO:0000313" key="10">
    <source>
        <dbReference type="Proteomes" id="UP000504603"/>
    </source>
</evidence>
<dbReference type="OrthoDB" id="434647at2759"/>
<dbReference type="InterPro" id="IPR013087">
    <property type="entry name" value="Znf_C2H2_type"/>
</dbReference>
<dbReference type="GeneID" id="111007443"/>
<dbReference type="InterPro" id="IPR003604">
    <property type="entry name" value="Matrin/U1-like-C_Znf_C2H2"/>
</dbReference>
<dbReference type="Proteomes" id="UP000504603">
    <property type="component" value="Unplaced"/>
</dbReference>
<evidence type="ECO:0000256" key="2">
    <source>
        <dbReference type="ARBA" id="ARBA00022723"/>
    </source>
</evidence>
<dbReference type="KEGG" id="mcha:111007443"/>
<keyword evidence="6" id="KW-0539">Nucleus</keyword>
<accession>A0A6J1C500</accession>
<dbReference type="Pfam" id="PF12874">
    <property type="entry name" value="zf-met"/>
    <property type="match status" value="4"/>
</dbReference>
<feature type="domain" description="U1-type" evidence="9">
    <location>
        <begin position="285"/>
        <end position="319"/>
    </location>
</feature>
<evidence type="ECO:0000256" key="1">
    <source>
        <dbReference type="ARBA" id="ARBA00004123"/>
    </source>
</evidence>
<dbReference type="RefSeq" id="XP_022135503.1">
    <property type="nucleotide sequence ID" value="XM_022279811.1"/>
</dbReference>
<evidence type="ECO:0000256" key="6">
    <source>
        <dbReference type="ARBA" id="ARBA00023242"/>
    </source>
</evidence>
<dbReference type="PANTHER" id="PTHR46144:SF6">
    <property type="entry name" value="C2H2-TYPE DOMAIN-CONTAINING PROTEIN"/>
    <property type="match status" value="1"/>
</dbReference>
<dbReference type="InterPro" id="IPR036236">
    <property type="entry name" value="Znf_C2H2_sf"/>
</dbReference>
<dbReference type="SUPFAM" id="SSF57667">
    <property type="entry name" value="beta-beta-alpha zinc fingers"/>
    <property type="match status" value="4"/>
</dbReference>
<feature type="domain" description="C2H2-type" evidence="8">
    <location>
        <begin position="137"/>
        <end position="161"/>
    </location>
</feature>
<feature type="domain" description="U1-type" evidence="9">
    <location>
        <begin position="224"/>
        <end position="258"/>
    </location>
</feature>
<feature type="domain" description="C2H2-type" evidence="8">
    <location>
        <begin position="288"/>
        <end position="312"/>
    </location>
</feature>
<keyword evidence="4" id="KW-0863">Zinc-finger</keyword>